<sequence>MYQMIIDYQYPKLAKVLKIEPVHVVDYLKLACLSIDGTLGYGGEYIVHNPDHVVLNMRRCEVLQRYLDEVLYPPARAWMNCTFEQSISAPFFPGCKLAINLPPKDFKFA</sequence>
<proteinExistence type="predicted"/>
<dbReference type="Proteomes" id="UP000069620">
    <property type="component" value="Unassembled WGS sequence"/>
</dbReference>
<keyword evidence="2" id="KW-1185">Reference proteome</keyword>
<dbReference type="AlphaFoldDB" id="A0A100W1I1"/>
<accession>A0A100W1I1</accession>
<dbReference type="EMBL" id="BCSX01000035">
    <property type="protein sequence ID" value="GAS89846.1"/>
    <property type="molecule type" value="Genomic_DNA"/>
</dbReference>
<comment type="caution">
    <text evidence="1">The sequence shown here is derived from an EMBL/GenBank/DDBJ whole genome shotgun (WGS) entry which is preliminary data.</text>
</comment>
<gene>
    <name evidence="1" type="ORF">RMCB_3942</name>
</gene>
<evidence type="ECO:0000313" key="1">
    <source>
        <dbReference type="EMBL" id="GAS89846.1"/>
    </source>
</evidence>
<reference evidence="2" key="2">
    <citation type="submission" date="2016-02" db="EMBL/GenBank/DDBJ databases">
        <title>Draft genome sequence of five rapidly growing Mycobacterium species.</title>
        <authorList>
            <person name="Katahira K."/>
            <person name="Gotou Y."/>
            <person name="Iida K."/>
            <person name="Ogura Y."/>
            <person name="Hayashi T."/>
        </authorList>
    </citation>
    <scope>NUCLEOTIDE SEQUENCE [LARGE SCALE GENOMIC DNA]</scope>
    <source>
        <strain evidence="2">JCM15654</strain>
    </source>
</reference>
<name>A0A100W1I1_9MYCO</name>
<protein>
    <submittedName>
        <fullName evidence="1">Uncharacterized protein</fullName>
    </submittedName>
</protein>
<dbReference type="RefSeq" id="WP_234792192.1">
    <property type="nucleotide sequence ID" value="NZ_BCSX01000035.1"/>
</dbReference>
<organism evidence="1 2">
    <name type="scientific">Mycolicibacterium brisbanense</name>
    <dbReference type="NCBI Taxonomy" id="146020"/>
    <lineage>
        <taxon>Bacteria</taxon>
        <taxon>Bacillati</taxon>
        <taxon>Actinomycetota</taxon>
        <taxon>Actinomycetes</taxon>
        <taxon>Mycobacteriales</taxon>
        <taxon>Mycobacteriaceae</taxon>
        <taxon>Mycolicibacterium</taxon>
    </lineage>
</organism>
<dbReference type="STRING" id="146020.RMCB_3942"/>
<reference evidence="2" key="1">
    <citation type="journal article" date="2016" name="Genome Announc.">
        <title>Draft Genome Sequences of Five Rapidly Growing Mycobacterium Species, M. thermoresistibile, M. fortuitum subsp. acetamidolyticum, M. canariasense, M. brisbanense, and M. novocastrense.</title>
        <authorList>
            <person name="Katahira K."/>
            <person name="Ogura Y."/>
            <person name="Gotoh Y."/>
            <person name="Hayashi T."/>
        </authorList>
    </citation>
    <scope>NUCLEOTIDE SEQUENCE [LARGE SCALE GENOMIC DNA]</scope>
    <source>
        <strain evidence="2">JCM15654</strain>
    </source>
</reference>
<evidence type="ECO:0000313" key="2">
    <source>
        <dbReference type="Proteomes" id="UP000069620"/>
    </source>
</evidence>